<feature type="compositionally biased region" description="Polar residues" evidence="3">
    <location>
        <begin position="629"/>
        <end position="639"/>
    </location>
</feature>
<dbReference type="PANTHER" id="PTHR45653:SF10">
    <property type="entry name" value="MYOBLAST CITY, ISOFORM B"/>
    <property type="match status" value="1"/>
</dbReference>
<feature type="compositionally biased region" description="Polar residues" evidence="3">
    <location>
        <begin position="753"/>
        <end position="762"/>
    </location>
</feature>
<dbReference type="AlphaFoldDB" id="A0AA35RAW7"/>
<comment type="caution">
    <text evidence="5">The sequence shown here is derived from an EMBL/GenBank/DDBJ whole genome shotgun (WGS) entry which is preliminary data.</text>
</comment>
<evidence type="ECO:0000313" key="6">
    <source>
        <dbReference type="Proteomes" id="UP001174909"/>
    </source>
</evidence>
<dbReference type="Gene3D" id="1.20.58.740">
    <property type="match status" value="1"/>
</dbReference>
<gene>
    <name evidence="5" type="ORF">GBAR_LOCUS5289</name>
</gene>
<feature type="compositionally biased region" description="Acidic residues" evidence="3">
    <location>
        <begin position="673"/>
        <end position="685"/>
    </location>
</feature>
<organism evidence="5 6">
    <name type="scientific">Geodia barretti</name>
    <name type="common">Barrett's horny sponge</name>
    <dbReference type="NCBI Taxonomy" id="519541"/>
    <lineage>
        <taxon>Eukaryota</taxon>
        <taxon>Metazoa</taxon>
        <taxon>Porifera</taxon>
        <taxon>Demospongiae</taxon>
        <taxon>Heteroscleromorpha</taxon>
        <taxon>Tetractinellida</taxon>
        <taxon>Astrophorina</taxon>
        <taxon>Geodiidae</taxon>
        <taxon>Geodia</taxon>
    </lineage>
</organism>
<dbReference type="InterPro" id="IPR046773">
    <property type="entry name" value="DOCKER_Lobe_C"/>
</dbReference>
<dbReference type="Pfam" id="PF23554">
    <property type="entry name" value="TPR_DOCK"/>
    <property type="match status" value="1"/>
</dbReference>
<dbReference type="Proteomes" id="UP001174909">
    <property type="component" value="Unassembled WGS sequence"/>
</dbReference>
<feature type="compositionally biased region" description="Basic and acidic residues" evidence="3">
    <location>
        <begin position="650"/>
        <end position="660"/>
    </location>
</feature>
<dbReference type="Pfam" id="PF20421">
    <property type="entry name" value="DHR-2_Lobe_C"/>
    <property type="match status" value="1"/>
</dbReference>
<evidence type="ECO:0000259" key="4">
    <source>
        <dbReference type="PROSITE" id="PS51651"/>
    </source>
</evidence>
<proteinExistence type="inferred from homology"/>
<feature type="compositionally biased region" description="Basic and acidic residues" evidence="3">
    <location>
        <begin position="712"/>
        <end position="735"/>
    </location>
</feature>
<dbReference type="GO" id="GO:0005737">
    <property type="term" value="C:cytoplasm"/>
    <property type="evidence" value="ECO:0007669"/>
    <property type="project" value="TreeGrafter"/>
</dbReference>
<feature type="region of interest" description="Disordered" evidence="3">
    <location>
        <begin position="576"/>
        <end position="1047"/>
    </location>
</feature>
<name>A0AA35RAW7_GEOBA</name>
<dbReference type="GO" id="GO:0005085">
    <property type="term" value="F:guanyl-nucleotide exchange factor activity"/>
    <property type="evidence" value="ECO:0007669"/>
    <property type="project" value="UniProtKB-KW"/>
</dbReference>
<reference evidence="5" key="1">
    <citation type="submission" date="2023-03" db="EMBL/GenBank/DDBJ databases">
        <authorList>
            <person name="Steffen K."/>
            <person name="Cardenas P."/>
        </authorList>
    </citation>
    <scope>NUCLEOTIDE SEQUENCE</scope>
</reference>
<dbReference type="Pfam" id="PF20422">
    <property type="entry name" value="DHR-2_Lobe_B"/>
    <property type="match status" value="1"/>
</dbReference>
<dbReference type="EMBL" id="CASHTH010000786">
    <property type="protein sequence ID" value="CAI8007597.1"/>
    <property type="molecule type" value="Genomic_DNA"/>
</dbReference>
<dbReference type="InterPro" id="IPR043161">
    <property type="entry name" value="DOCK_C_lobe_A"/>
</dbReference>
<feature type="compositionally biased region" description="Polar residues" evidence="3">
    <location>
        <begin position="848"/>
        <end position="865"/>
    </location>
</feature>
<dbReference type="PROSITE" id="PS51651">
    <property type="entry name" value="DOCKER"/>
    <property type="match status" value="1"/>
</dbReference>
<keyword evidence="1" id="KW-0344">Guanine-nucleotide releasing factor</keyword>
<feature type="domain" description="DOCKER" evidence="4">
    <location>
        <begin position="167"/>
        <end position="574"/>
    </location>
</feature>
<evidence type="ECO:0000256" key="2">
    <source>
        <dbReference type="PROSITE-ProRule" id="PRU00984"/>
    </source>
</evidence>
<feature type="compositionally biased region" description="Basic residues" evidence="3">
    <location>
        <begin position="602"/>
        <end position="612"/>
    </location>
</feature>
<dbReference type="Gene3D" id="1.25.40.410">
    <property type="match status" value="1"/>
</dbReference>
<dbReference type="GO" id="GO:0005886">
    <property type="term" value="C:plasma membrane"/>
    <property type="evidence" value="ECO:0007669"/>
    <property type="project" value="TreeGrafter"/>
</dbReference>
<evidence type="ECO:0000256" key="3">
    <source>
        <dbReference type="SAM" id="MobiDB-lite"/>
    </source>
</evidence>
<feature type="compositionally biased region" description="Pro residues" evidence="3">
    <location>
        <begin position="1000"/>
        <end position="1029"/>
    </location>
</feature>
<evidence type="ECO:0000256" key="1">
    <source>
        <dbReference type="ARBA" id="ARBA00022658"/>
    </source>
</evidence>
<dbReference type="InterPro" id="IPR027357">
    <property type="entry name" value="DOCKER_dom"/>
</dbReference>
<dbReference type="Pfam" id="PF06920">
    <property type="entry name" value="DHR-2_Lobe_A"/>
    <property type="match status" value="1"/>
</dbReference>
<dbReference type="GO" id="GO:0031267">
    <property type="term" value="F:small GTPase binding"/>
    <property type="evidence" value="ECO:0007669"/>
    <property type="project" value="TreeGrafter"/>
</dbReference>
<dbReference type="GO" id="GO:0007264">
    <property type="term" value="P:small GTPase-mediated signal transduction"/>
    <property type="evidence" value="ECO:0007669"/>
    <property type="project" value="InterPro"/>
</dbReference>
<sequence>GELSDYRSHSYKQQYSDVRISLGRHVVSLWHRLGDKKGNFIPNLVKPFLEISLIKHKELRRVSLPLIMDIMECEQRASCNFKRVETEVYDKIDELITSGHGDEEYRELFQDILRPLCASSELGTSGETFITSVGRLIGLLLDYRNVSSGDGHQDRQMGCMLNLLNFYLEIEKEELYIRYIYKLAELHVKDQRFTEAGFTLLLRAKGLEWSIEPVPPEGKFSEEIEQRKVKEELYKEVIGLFDRGQAWEHGIPLCKELCTLYETEIQYNELAATLQREAEFFQKIVRELRVEPEYFMVGSYGKGFPLFLRNKIFIHRGLPYERLASFIKRLTDEYSTAELLKGTKPPEDEIKNSAGMYLQVRSVQAIPEEMKRFEGKTVPDSVSRYYKANDVSKFRYDRPFHRGEKRKDCEIATLWLERTNYVATKPFPGEMAWFEVASMELVELDPLAIAIETVSSKTVEVRTLTALHMENRSLNINPLSMLLSGLIDAAVGGGIKNYRIVFFNPEYSASHPGDQERVQQLKQLIEEQLSVLRKGLDVHGKRITPALKGMQQNLEEKLEMMVFEVFPERRKKPVRSLTVRAPLPPIPQSEPPSTHSQTMAAPRRRLTGKNRNRVSQLSESPPNPMGLQRSATTKVTNGESPKLPLPYLPRKPELPVETKRLSGSGSREGSAISEEEDGGAYESVDDFLRRDSSGAIIIGPPPSYVPSRQGGKRPDHDYTPVKMEGGEVQRGHEAPQEDIWGKSPIAKKRPSVGGTSPQQQAPQLPPFGTSPSTRPVPVTPPPSPPTPRVAGRVLEDTGEKRPTLPPKRRRSAPYSEPDTSKWRGSPPKIPAPVQEDVYFSRLSPSAPPTSGASDDDTYNNLTVNKGDSPRVSPGHSPSPGAPPTDDDVYFNHLAEPLPPTKPHPPAPPTGGVDDNVYFDHLVGPLPPKPTAVAGPDVVPPPVPMKKNKPPPRQVSVPEDAPPTPDKPIPRPRTATESQQPAPVLVPRGTPPRDSTVPVVPSRPPKPGAPFLPPKPALPAKPATKPVPPPKESDPHPPPRPAKSKPST</sequence>
<dbReference type="PANTHER" id="PTHR45653">
    <property type="entry name" value="DEDICATOR OF CYTOKINESIS"/>
    <property type="match status" value="1"/>
</dbReference>
<feature type="compositionally biased region" description="Pro residues" evidence="3">
    <location>
        <begin position="777"/>
        <end position="787"/>
    </location>
</feature>
<evidence type="ECO:0000313" key="5">
    <source>
        <dbReference type="EMBL" id="CAI8007597.1"/>
    </source>
</evidence>
<feature type="compositionally biased region" description="Pro residues" evidence="3">
    <location>
        <begin position="896"/>
        <end position="908"/>
    </location>
</feature>
<dbReference type="InterPro" id="IPR046770">
    <property type="entry name" value="DOCKER_Lobe_B"/>
</dbReference>
<protein>
    <submittedName>
        <fullName evidence="5">Dedicator of cytokinesis protein 3</fullName>
    </submittedName>
</protein>
<dbReference type="InterPro" id="IPR056372">
    <property type="entry name" value="TPR_DOCK"/>
</dbReference>
<feature type="compositionally biased region" description="Basic and acidic residues" evidence="3">
    <location>
        <begin position="793"/>
        <end position="802"/>
    </location>
</feature>
<dbReference type="InterPro" id="IPR046769">
    <property type="entry name" value="DOCKER_Lobe_A"/>
</dbReference>
<feature type="non-terminal residue" evidence="5">
    <location>
        <position position="1047"/>
    </location>
</feature>
<keyword evidence="6" id="KW-1185">Reference proteome</keyword>
<comment type="similarity">
    <text evidence="2">Belongs to the DOCK family.</text>
</comment>
<dbReference type="InterPro" id="IPR043162">
    <property type="entry name" value="DOCK_C_lobe_C"/>
</dbReference>
<accession>A0AA35RAW7</accession>
<dbReference type="InterPro" id="IPR026791">
    <property type="entry name" value="DOCK"/>
</dbReference>